<dbReference type="AlphaFoldDB" id="A0AB40A439"/>
<reference evidence="9" key="1">
    <citation type="submission" date="2025-08" db="UniProtKB">
        <authorList>
            <consortium name="RefSeq"/>
        </authorList>
    </citation>
    <scope>IDENTIFICATION</scope>
</reference>
<keyword evidence="8" id="KW-1185">Reference proteome</keyword>
<accession>A0AB40A439</accession>
<keyword evidence="1" id="KW-0147">Chitin-binding</keyword>
<evidence type="ECO:0000313" key="9">
    <source>
        <dbReference type="RefSeq" id="XP_036671166.3"/>
    </source>
</evidence>
<evidence type="ECO:0000256" key="1">
    <source>
        <dbReference type="ARBA" id="ARBA00022669"/>
    </source>
</evidence>
<dbReference type="PANTHER" id="PTHR23301:SF106">
    <property type="entry name" value="CHITIN-BINDING TYPE-2 DOMAIN-CONTAINING PROTEIN-RELATED"/>
    <property type="match status" value="1"/>
</dbReference>
<dbReference type="InterPro" id="IPR002557">
    <property type="entry name" value="Chitin-bd_dom"/>
</dbReference>
<keyword evidence="4" id="KW-1015">Disulfide bond</keyword>
<evidence type="ECO:0000256" key="2">
    <source>
        <dbReference type="ARBA" id="ARBA00022729"/>
    </source>
</evidence>
<dbReference type="GO" id="GO:0008061">
    <property type="term" value="F:chitin binding"/>
    <property type="evidence" value="ECO:0007669"/>
    <property type="project" value="UniProtKB-KW"/>
</dbReference>
<dbReference type="Gene3D" id="2.170.140.10">
    <property type="entry name" value="Chitin binding domain"/>
    <property type="match status" value="2"/>
</dbReference>
<feature type="chain" id="PRO_5045392177" evidence="6">
    <location>
        <begin position="23"/>
        <end position="343"/>
    </location>
</feature>
<evidence type="ECO:0000313" key="8">
    <source>
        <dbReference type="Proteomes" id="UP001652628"/>
    </source>
</evidence>
<evidence type="ECO:0000256" key="6">
    <source>
        <dbReference type="SAM" id="SignalP"/>
    </source>
</evidence>
<keyword evidence="2 6" id="KW-0732">Signal</keyword>
<dbReference type="PROSITE" id="PS50940">
    <property type="entry name" value="CHIT_BIND_II"/>
    <property type="match status" value="4"/>
</dbReference>
<evidence type="ECO:0000256" key="3">
    <source>
        <dbReference type="ARBA" id="ARBA00022737"/>
    </source>
</evidence>
<dbReference type="SMART" id="SM00494">
    <property type="entry name" value="ChtBD2"/>
    <property type="match status" value="5"/>
</dbReference>
<feature type="domain" description="Chitin-binding type-2" evidence="7">
    <location>
        <begin position="145"/>
        <end position="202"/>
    </location>
</feature>
<dbReference type="InterPro" id="IPR036508">
    <property type="entry name" value="Chitin-bd_dom_sf"/>
</dbReference>
<sequence length="343" mass="39397">MRVPQWAFHLAIFLAFLAEIRGFLMEIKCKLWAGNGYIGDPSDCQAWGFCQDNKLIDRNGCNEGLLYNFRKGTCDKAADVMCHSNLAEICTNLQLGYYAADPANCRRFVKCDAIDDPIWGDCGEDQVFNNKLQRCVQETSGCPQDNICSYMKDGSFMGDPNSCQGYYKCHNGFAIEMNCSTGRYFNRKSGNCQSWLPDYCSKDDEIAPETPLSTNFHICSKYYQRDLSGVQLLPDLKTCYGYYACTSELDLGRWSSCPWGQHFEWWSQRCGEPKDNSCSYDRCGNMNQLKVTTINTGCREYTVCQNYRSRRSEKCPEDFPYFNEISQRCTDKFPNHRVCYMDG</sequence>
<evidence type="ECO:0000259" key="7">
    <source>
        <dbReference type="PROSITE" id="PS50940"/>
    </source>
</evidence>
<evidence type="ECO:0000256" key="4">
    <source>
        <dbReference type="ARBA" id="ARBA00023157"/>
    </source>
</evidence>
<dbReference type="InterPro" id="IPR051940">
    <property type="entry name" value="Chitin_bind-dev_reg"/>
</dbReference>
<protein>
    <submittedName>
        <fullName evidence="9">Peritrophin-44</fullName>
    </submittedName>
</protein>
<feature type="domain" description="Chitin-binding type-2" evidence="7">
    <location>
        <begin position="87"/>
        <end position="144"/>
    </location>
</feature>
<dbReference type="SUPFAM" id="SSF57625">
    <property type="entry name" value="Invertebrate chitin-binding proteins"/>
    <property type="match status" value="4"/>
</dbReference>
<feature type="domain" description="Chitin-binding type-2" evidence="7">
    <location>
        <begin position="26"/>
        <end position="84"/>
    </location>
</feature>
<dbReference type="Pfam" id="PF01607">
    <property type="entry name" value="CBM_14"/>
    <property type="match status" value="3"/>
</dbReference>
<keyword evidence="5" id="KW-0325">Glycoprotein</keyword>
<keyword evidence="3" id="KW-0677">Repeat</keyword>
<gene>
    <name evidence="9" type="primary">LOC108014641</name>
</gene>
<evidence type="ECO:0000256" key="5">
    <source>
        <dbReference type="ARBA" id="ARBA00023180"/>
    </source>
</evidence>
<name>A0AB40A439_DROSZ</name>
<organism evidence="8 9">
    <name type="scientific">Drosophila suzukii</name>
    <name type="common">Spotted-wing drosophila fruit fly</name>
    <dbReference type="NCBI Taxonomy" id="28584"/>
    <lineage>
        <taxon>Eukaryota</taxon>
        <taxon>Metazoa</taxon>
        <taxon>Ecdysozoa</taxon>
        <taxon>Arthropoda</taxon>
        <taxon>Hexapoda</taxon>
        <taxon>Insecta</taxon>
        <taxon>Pterygota</taxon>
        <taxon>Neoptera</taxon>
        <taxon>Endopterygota</taxon>
        <taxon>Diptera</taxon>
        <taxon>Brachycera</taxon>
        <taxon>Muscomorpha</taxon>
        <taxon>Ephydroidea</taxon>
        <taxon>Drosophilidae</taxon>
        <taxon>Drosophila</taxon>
        <taxon>Sophophora</taxon>
    </lineage>
</organism>
<proteinExistence type="predicted"/>
<feature type="domain" description="Chitin-binding type-2" evidence="7">
    <location>
        <begin position="216"/>
        <end position="280"/>
    </location>
</feature>
<dbReference type="Proteomes" id="UP001652628">
    <property type="component" value="Chromosome 3"/>
</dbReference>
<dbReference type="PANTHER" id="PTHR23301">
    <property type="entry name" value="CHITIN BINDING PERITROPHIN-A"/>
    <property type="match status" value="1"/>
</dbReference>
<dbReference type="GeneID" id="108014641"/>
<dbReference type="RefSeq" id="XP_036671166.3">
    <property type="nucleotide sequence ID" value="XM_036815271.3"/>
</dbReference>
<dbReference type="GO" id="GO:0005576">
    <property type="term" value="C:extracellular region"/>
    <property type="evidence" value="ECO:0007669"/>
    <property type="project" value="InterPro"/>
</dbReference>
<feature type="signal peptide" evidence="6">
    <location>
        <begin position="1"/>
        <end position="22"/>
    </location>
</feature>